<sequence>MAEGHPSNEISMESDADKAKQFSMYQAEMRDHIRTLSVLRIQFGIRPTSAEVRNLMDDSAKELKRITGERHDLSLHLTGIDNDVFTELINEVNDILRYHGYGSSDDGSDTDSNYSECSVKNIDKIINADLLMRNSNDFKNRDKSTNDKKKCKNNYDMHKSMTSLENDYDGVNSNMDIDKVNVNDNGTCAKQNYDLSIKHNVFNGTGDIPNSGIDKNYVMHNLSVKINNIPRNGNNFVYTVPQRDLHDSRVVNNCVAYNVPSEEITADDVDSQIMNVDPTDSANLNVNNGLIDNDNFQFQGRRRKRVPSNETVPCKKIVTDSGLSLQNSYDVLAKLPAEDNPPNQTNKAGMRLEKTQKS</sequence>
<dbReference type="AlphaFoldDB" id="A0A4Y2T4A2"/>
<protein>
    <submittedName>
        <fullName evidence="2">Uncharacterized protein</fullName>
    </submittedName>
</protein>
<accession>A0A4Y2T4A2</accession>
<gene>
    <name evidence="2" type="ORF">AVEN_25540_1</name>
</gene>
<reference evidence="2 3" key="1">
    <citation type="journal article" date="2019" name="Sci. Rep.">
        <title>Orb-weaving spider Araneus ventricosus genome elucidates the spidroin gene catalogue.</title>
        <authorList>
            <person name="Kono N."/>
            <person name="Nakamura H."/>
            <person name="Ohtoshi R."/>
            <person name="Moran D.A.P."/>
            <person name="Shinohara A."/>
            <person name="Yoshida Y."/>
            <person name="Fujiwara M."/>
            <person name="Mori M."/>
            <person name="Tomita M."/>
            <person name="Arakawa K."/>
        </authorList>
    </citation>
    <scope>NUCLEOTIDE SEQUENCE [LARGE SCALE GENOMIC DNA]</scope>
</reference>
<evidence type="ECO:0000313" key="3">
    <source>
        <dbReference type="Proteomes" id="UP000499080"/>
    </source>
</evidence>
<proteinExistence type="predicted"/>
<dbReference type="Proteomes" id="UP000499080">
    <property type="component" value="Unassembled WGS sequence"/>
</dbReference>
<keyword evidence="3" id="KW-1185">Reference proteome</keyword>
<organism evidence="2 3">
    <name type="scientific">Araneus ventricosus</name>
    <name type="common">Orbweaver spider</name>
    <name type="synonym">Epeira ventricosa</name>
    <dbReference type="NCBI Taxonomy" id="182803"/>
    <lineage>
        <taxon>Eukaryota</taxon>
        <taxon>Metazoa</taxon>
        <taxon>Ecdysozoa</taxon>
        <taxon>Arthropoda</taxon>
        <taxon>Chelicerata</taxon>
        <taxon>Arachnida</taxon>
        <taxon>Araneae</taxon>
        <taxon>Araneomorphae</taxon>
        <taxon>Entelegynae</taxon>
        <taxon>Araneoidea</taxon>
        <taxon>Araneidae</taxon>
        <taxon>Araneus</taxon>
    </lineage>
</organism>
<evidence type="ECO:0000256" key="1">
    <source>
        <dbReference type="SAM" id="MobiDB-lite"/>
    </source>
</evidence>
<dbReference type="EMBL" id="BGPR01025228">
    <property type="protein sequence ID" value="GBN93965.1"/>
    <property type="molecule type" value="Genomic_DNA"/>
</dbReference>
<comment type="caution">
    <text evidence="2">The sequence shown here is derived from an EMBL/GenBank/DDBJ whole genome shotgun (WGS) entry which is preliminary data.</text>
</comment>
<feature type="region of interest" description="Disordered" evidence="1">
    <location>
        <begin position="335"/>
        <end position="358"/>
    </location>
</feature>
<name>A0A4Y2T4A2_ARAVE</name>
<evidence type="ECO:0000313" key="2">
    <source>
        <dbReference type="EMBL" id="GBN93965.1"/>
    </source>
</evidence>